<dbReference type="EMBL" id="JABMIG020000083">
    <property type="protein sequence ID" value="KAL3794187.1"/>
    <property type="molecule type" value="Genomic_DNA"/>
</dbReference>
<comment type="caution">
    <text evidence="1">The sequence shown here is derived from an EMBL/GenBank/DDBJ whole genome shotgun (WGS) entry which is preliminary data.</text>
</comment>
<organism evidence="1 2">
    <name type="scientific">Cyclotella cryptica</name>
    <dbReference type="NCBI Taxonomy" id="29204"/>
    <lineage>
        <taxon>Eukaryota</taxon>
        <taxon>Sar</taxon>
        <taxon>Stramenopiles</taxon>
        <taxon>Ochrophyta</taxon>
        <taxon>Bacillariophyta</taxon>
        <taxon>Coscinodiscophyceae</taxon>
        <taxon>Thalassiosirophycidae</taxon>
        <taxon>Stephanodiscales</taxon>
        <taxon>Stephanodiscaceae</taxon>
        <taxon>Cyclotella</taxon>
    </lineage>
</organism>
<protein>
    <submittedName>
        <fullName evidence="1">Uncharacterized protein</fullName>
    </submittedName>
</protein>
<dbReference type="AlphaFoldDB" id="A0ABD3Q1N8"/>
<evidence type="ECO:0000313" key="2">
    <source>
        <dbReference type="Proteomes" id="UP001516023"/>
    </source>
</evidence>
<dbReference type="Proteomes" id="UP001516023">
    <property type="component" value="Unassembled WGS sequence"/>
</dbReference>
<accession>A0ABD3Q1N8</accession>
<sequence length="104" mass="11591">MGERMENGHVALAHIRLEGRPTDQERSGLATTRSARIHDIRQIRDEVLAGGPNLHVFVFMTEDSPILQVMHSIAKFFDIEAGETSTTRLLASLGNAQYTGHHTR</sequence>
<proteinExistence type="predicted"/>
<gene>
    <name evidence="1" type="ORF">HJC23_012894</name>
</gene>
<keyword evidence="2" id="KW-1185">Reference proteome</keyword>
<evidence type="ECO:0000313" key="1">
    <source>
        <dbReference type="EMBL" id="KAL3794187.1"/>
    </source>
</evidence>
<reference evidence="1 2" key="1">
    <citation type="journal article" date="2020" name="G3 (Bethesda)">
        <title>Improved Reference Genome for Cyclotella cryptica CCMP332, a Model for Cell Wall Morphogenesis, Salinity Adaptation, and Lipid Production in Diatoms (Bacillariophyta).</title>
        <authorList>
            <person name="Roberts W.R."/>
            <person name="Downey K.M."/>
            <person name="Ruck E.C."/>
            <person name="Traller J.C."/>
            <person name="Alverson A.J."/>
        </authorList>
    </citation>
    <scope>NUCLEOTIDE SEQUENCE [LARGE SCALE GENOMIC DNA]</scope>
    <source>
        <strain evidence="1 2">CCMP332</strain>
    </source>
</reference>
<name>A0ABD3Q1N8_9STRA</name>